<dbReference type="PANTHER" id="PTHR10622:SF10">
    <property type="entry name" value="HET DOMAIN-CONTAINING PROTEIN"/>
    <property type="match status" value="1"/>
</dbReference>
<dbReference type="PRINTS" id="PR01415">
    <property type="entry name" value="ANKYRIN"/>
</dbReference>
<dbReference type="InterPro" id="IPR058525">
    <property type="entry name" value="DUF8212"/>
</dbReference>
<evidence type="ECO:0000256" key="3">
    <source>
        <dbReference type="SAM" id="MobiDB-lite"/>
    </source>
</evidence>
<dbReference type="SUPFAM" id="SSF48403">
    <property type="entry name" value="Ankyrin repeat"/>
    <property type="match status" value="1"/>
</dbReference>
<feature type="repeat" description="ANK" evidence="1">
    <location>
        <begin position="753"/>
        <end position="785"/>
    </location>
</feature>
<feature type="domain" description="Heterokaryon incompatibility" evidence="4">
    <location>
        <begin position="22"/>
        <end position="107"/>
    </location>
</feature>
<sequence>MRLINVETLRLETFVDDNIPPYAILSHTWGADEEEISFEDILKGTIEKPGNGTKKLKGCCSQSKEDHLEYAWIDTCCINKESSKELDEAINSMFQWYRKASICYTYLFDVPHGDDSWEPGSKFFSSRWFLRGWTLQELLAPGELRFYNQEWTFIGTKADMSSAIESITGISRRFLLGWEDFRQASVAQRMSWAAKRKTSRKEDTAYCLLGIFDVAMSMIYGEGDGALNRLQKEIMNKTGDHSIFAWGLDIAEYTPSKSMDVISAGILATAPSDFATCRHIVPRKQDATPVNTFDISGGRLRIHLPLHTTSTGETYGLLNCGPEHNADQVVGIPIYKAVSGAAHDEYLRPQGRYSVLLPRTAPSISIKHIHIQMERQNWTHEAKGRRLWLHIYAHQKINVKLEEEYPPVRWEKGRAVIAEASDSNGHITRRYLARFRTHGEGSRDIIVMLEFELHGLQPRARCHVMTLSRGTALEDLSHNLIYMRPEAFGKQAASIGNLHVEVAVEEEQVAQEPMLIVRLAPASSSLDVPVDANLELYQVNLKLEFVRILQEKDQARLETERLGQQRDEEMADLDQMRKRLAAIEHSREFGGEKTALSDGVEKGAQQVDQLTNRLNEARQREDEWSERQSEIQQRLDGLETKQGPGNWFETLINTLLNAGKINGDLKAVGDSDRPQLSKAGESRHNIGGQTPLSWAAMSGHQAVARLLIEKGANFETRDNDGYTPLLEAASWGHEAVARLLLEKGADLEAKNNNGFTPLLEAASQGHEAVARLLLEKGADLEVRDSIGYTSLLEAASWGHDAVVRLLLKKGANFETRDNDGYTPLLEAASWGHEAVARLLLEKGADLEAKNNNGFTPLLEAASQGHEAVARLLLEKGADLETKNNNGYTPRRCAIRNRHEAVVNLLDENSGRTGLQDDHFNHRERKRGGHPTAAT</sequence>
<dbReference type="Pfam" id="PF06985">
    <property type="entry name" value="HET"/>
    <property type="match status" value="1"/>
</dbReference>
<dbReference type="Pfam" id="PF26640">
    <property type="entry name" value="DUF8212"/>
    <property type="match status" value="1"/>
</dbReference>
<feature type="repeat" description="ANK" evidence="1">
    <location>
        <begin position="852"/>
        <end position="884"/>
    </location>
</feature>
<dbReference type="Pfam" id="PF13637">
    <property type="entry name" value="Ank_4"/>
    <property type="match status" value="1"/>
</dbReference>
<feature type="region of interest" description="Disordered" evidence="3">
    <location>
        <begin position="908"/>
        <end position="934"/>
    </location>
</feature>
<evidence type="ECO:0000256" key="1">
    <source>
        <dbReference type="PROSITE-ProRule" id="PRU00023"/>
    </source>
</evidence>
<dbReference type="InterPro" id="IPR010730">
    <property type="entry name" value="HET"/>
</dbReference>
<dbReference type="EMBL" id="NKCL01001145">
    <property type="protein sequence ID" value="RSL42948.1"/>
    <property type="molecule type" value="Genomic_DNA"/>
</dbReference>
<evidence type="ECO:0000256" key="2">
    <source>
        <dbReference type="SAM" id="Coils"/>
    </source>
</evidence>
<dbReference type="InterPro" id="IPR036770">
    <property type="entry name" value="Ankyrin_rpt-contain_sf"/>
</dbReference>
<dbReference type="SMART" id="SM00248">
    <property type="entry name" value="ANK"/>
    <property type="match status" value="7"/>
</dbReference>
<evidence type="ECO:0000313" key="6">
    <source>
        <dbReference type="EMBL" id="RSL42948.1"/>
    </source>
</evidence>
<dbReference type="InterPro" id="IPR002110">
    <property type="entry name" value="Ankyrin_rpt"/>
</dbReference>
<dbReference type="Pfam" id="PF12796">
    <property type="entry name" value="Ank_2"/>
    <property type="match status" value="2"/>
</dbReference>
<feature type="repeat" description="ANK" evidence="1">
    <location>
        <begin position="687"/>
        <end position="719"/>
    </location>
</feature>
<dbReference type="PANTHER" id="PTHR10622">
    <property type="entry name" value="HET DOMAIN-CONTAINING PROTEIN"/>
    <property type="match status" value="1"/>
</dbReference>
<organism evidence="6 7">
    <name type="scientific">Fusarium floridanum</name>
    <dbReference type="NCBI Taxonomy" id="1325733"/>
    <lineage>
        <taxon>Eukaryota</taxon>
        <taxon>Fungi</taxon>
        <taxon>Dikarya</taxon>
        <taxon>Ascomycota</taxon>
        <taxon>Pezizomycotina</taxon>
        <taxon>Sordariomycetes</taxon>
        <taxon>Hypocreomycetidae</taxon>
        <taxon>Hypocreales</taxon>
        <taxon>Nectriaceae</taxon>
        <taxon>Fusarium</taxon>
        <taxon>Fusarium solani species complex</taxon>
    </lineage>
</organism>
<dbReference type="Pfam" id="PF13606">
    <property type="entry name" value="Ank_3"/>
    <property type="match status" value="1"/>
</dbReference>
<dbReference type="Gene3D" id="1.25.40.20">
    <property type="entry name" value="Ankyrin repeat-containing domain"/>
    <property type="match status" value="3"/>
</dbReference>
<keyword evidence="7" id="KW-1185">Reference proteome</keyword>
<name>A0A428NQ71_9HYPO</name>
<feature type="repeat" description="ANK" evidence="1">
    <location>
        <begin position="720"/>
        <end position="752"/>
    </location>
</feature>
<proteinExistence type="predicted"/>
<keyword evidence="2" id="KW-0175">Coiled coil</keyword>
<dbReference type="AlphaFoldDB" id="A0A428NQ71"/>
<dbReference type="Proteomes" id="UP000287972">
    <property type="component" value="Unassembled WGS sequence"/>
</dbReference>
<accession>A0A428NQ71</accession>
<reference evidence="6 7" key="1">
    <citation type="submission" date="2017-06" db="EMBL/GenBank/DDBJ databases">
        <title>Comparative genomic analysis of Ambrosia Fusariam Clade fungi.</title>
        <authorList>
            <person name="Stajich J.E."/>
            <person name="Carrillo J."/>
            <person name="Kijimoto T."/>
            <person name="Eskalen A."/>
            <person name="O'Donnell K."/>
            <person name="Kasson M."/>
        </authorList>
    </citation>
    <scope>NUCLEOTIDE SEQUENCE [LARGE SCALE GENOMIC DNA]</scope>
    <source>
        <strain evidence="6 7">NRRL62606</strain>
    </source>
</reference>
<feature type="coiled-coil region" evidence="2">
    <location>
        <begin position="566"/>
        <end position="634"/>
    </location>
</feature>
<feature type="domain" description="DUF8212" evidence="5">
    <location>
        <begin position="226"/>
        <end position="257"/>
    </location>
</feature>
<gene>
    <name evidence="6" type="ORF">CEP51_016419</name>
</gene>
<comment type="caution">
    <text evidence="6">The sequence shown here is derived from an EMBL/GenBank/DDBJ whole genome shotgun (WGS) entry which is preliminary data.</text>
</comment>
<feature type="repeat" description="ANK" evidence="1">
    <location>
        <begin position="786"/>
        <end position="818"/>
    </location>
</feature>
<keyword evidence="1" id="KW-0040">ANK repeat</keyword>
<evidence type="ECO:0000259" key="4">
    <source>
        <dbReference type="Pfam" id="PF06985"/>
    </source>
</evidence>
<feature type="repeat" description="ANK" evidence="1">
    <location>
        <begin position="819"/>
        <end position="851"/>
    </location>
</feature>
<dbReference type="PROSITE" id="PS50297">
    <property type="entry name" value="ANK_REP_REGION"/>
    <property type="match status" value="6"/>
</dbReference>
<evidence type="ECO:0000259" key="5">
    <source>
        <dbReference type="Pfam" id="PF26640"/>
    </source>
</evidence>
<protein>
    <submittedName>
        <fullName evidence="6">Uncharacterized protein</fullName>
    </submittedName>
</protein>
<dbReference type="PROSITE" id="PS50088">
    <property type="entry name" value="ANK_REPEAT"/>
    <property type="match status" value="6"/>
</dbReference>
<evidence type="ECO:0000313" key="7">
    <source>
        <dbReference type="Proteomes" id="UP000287972"/>
    </source>
</evidence>